<sequence>MAKWSHPRFRNLKKRCKASLGLLWNAKFTARSYCFCVLYSFSICFGQFPFPGILCSRWALLAFLKQYPITHLCGCADLHCNPRSPYTSLGLKGSFPLFFLVSWTICFIPKL</sequence>
<name>A6HIX9_RAT</name>
<evidence type="ECO:0000313" key="2">
    <source>
        <dbReference type="EMBL" id="EDM05984.1"/>
    </source>
</evidence>
<organism evidence="2 3">
    <name type="scientific">Rattus norvegicus</name>
    <name type="common">Rat</name>
    <dbReference type="NCBI Taxonomy" id="10116"/>
    <lineage>
        <taxon>Eukaryota</taxon>
        <taxon>Metazoa</taxon>
        <taxon>Chordata</taxon>
        <taxon>Craniata</taxon>
        <taxon>Vertebrata</taxon>
        <taxon>Euteleostomi</taxon>
        <taxon>Mammalia</taxon>
        <taxon>Eutheria</taxon>
        <taxon>Euarchontoglires</taxon>
        <taxon>Glires</taxon>
        <taxon>Rodentia</taxon>
        <taxon>Myomorpha</taxon>
        <taxon>Muroidea</taxon>
        <taxon>Muridae</taxon>
        <taxon>Murinae</taxon>
        <taxon>Rattus</taxon>
    </lineage>
</organism>
<keyword evidence="1" id="KW-0812">Transmembrane</keyword>
<feature type="transmembrane region" description="Helical" evidence="1">
    <location>
        <begin position="89"/>
        <end position="108"/>
    </location>
</feature>
<dbReference type="EMBL" id="CH473948">
    <property type="protein sequence ID" value="EDM05984.1"/>
    <property type="molecule type" value="Genomic_DNA"/>
</dbReference>
<dbReference type="Proteomes" id="UP000234681">
    <property type="component" value="Chromosome 10"/>
</dbReference>
<dbReference type="AlphaFoldDB" id="A6HIX9"/>
<evidence type="ECO:0000256" key="1">
    <source>
        <dbReference type="SAM" id="Phobius"/>
    </source>
</evidence>
<protein>
    <submittedName>
        <fullName evidence="2">RCG33859</fullName>
    </submittedName>
</protein>
<evidence type="ECO:0000313" key="3">
    <source>
        <dbReference type="Proteomes" id="UP000234681"/>
    </source>
</evidence>
<gene>
    <name evidence="2" type="ORF">rCG_33859</name>
</gene>
<proteinExistence type="predicted"/>
<keyword evidence="1" id="KW-0472">Membrane</keyword>
<accession>A6HIX9</accession>
<keyword evidence="1" id="KW-1133">Transmembrane helix</keyword>
<reference evidence="2 3" key="1">
    <citation type="submission" date="2005-07" db="EMBL/GenBank/DDBJ databases">
        <authorList>
            <person name="Mural R.J."/>
            <person name="Li P.W."/>
            <person name="Adams M.D."/>
            <person name="Amanatides P.G."/>
            <person name="Baden-Tillson H."/>
            <person name="Barnstead M."/>
            <person name="Chin S.H."/>
            <person name="Dew I."/>
            <person name="Evans C.A."/>
            <person name="Ferriera S."/>
            <person name="Flanigan M."/>
            <person name="Fosler C."/>
            <person name="Glodek A."/>
            <person name="Gu Z."/>
            <person name="Holt R.A."/>
            <person name="Jennings D."/>
            <person name="Kraft C.L."/>
            <person name="Lu F."/>
            <person name="Nguyen T."/>
            <person name="Nusskern D.R."/>
            <person name="Pfannkoch C.M."/>
            <person name="Sitter C."/>
            <person name="Sutton G.G."/>
            <person name="Venter J.C."/>
            <person name="Wang Z."/>
            <person name="Woodage T."/>
            <person name="Zheng X.H."/>
            <person name="Zhong F."/>
        </authorList>
    </citation>
    <scope>NUCLEOTIDE SEQUENCE [LARGE SCALE GENOMIC DNA]</scope>
    <source>
        <strain>BN</strain>
        <strain evidence="3">Sprague-Dawley</strain>
    </source>
</reference>